<dbReference type="Gene3D" id="3.30.70.580">
    <property type="entry name" value="Pseudouridine synthase I, catalytic domain, N-terminal subdomain"/>
    <property type="match status" value="1"/>
</dbReference>
<proteinExistence type="inferred from homology"/>
<protein>
    <recommendedName>
        <fullName evidence="3">Pseudouridine synthase</fullName>
        <ecNumber evidence="3">5.4.99.-</ecNumber>
    </recommendedName>
</protein>
<accession>A0A5B8VC85</accession>
<evidence type="ECO:0000256" key="2">
    <source>
        <dbReference type="ARBA" id="ARBA00023235"/>
    </source>
</evidence>
<evidence type="ECO:0000313" key="6">
    <source>
        <dbReference type="Proteomes" id="UP000321533"/>
    </source>
</evidence>
<dbReference type="PANTHER" id="PTHR47683:SF2">
    <property type="entry name" value="RNA-BINDING S4 DOMAIN-CONTAINING PROTEIN"/>
    <property type="match status" value="1"/>
</dbReference>
<dbReference type="NCBIfam" id="TIGR00093">
    <property type="entry name" value="pseudouridine synthase"/>
    <property type="match status" value="1"/>
</dbReference>
<dbReference type="AlphaFoldDB" id="A0A5B8VC85"/>
<dbReference type="GO" id="GO:0003723">
    <property type="term" value="F:RNA binding"/>
    <property type="evidence" value="ECO:0007669"/>
    <property type="project" value="InterPro"/>
</dbReference>
<dbReference type="OrthoDB" id="1012272at2"/>
<dbReference type="EMBL" id="CP042435">
    <property type="protein sequence ID" value="QEC69137.1"/>
    <property type="molecule type" value="Genomic_DNA"/>
</dbReference>
<dbReference type="InterPro" id="IPR000748">
    <property type="entry name" value="PsdUridine_synth_RsuA/RluB/E/F"/>
</dbReference>
<dbReference type="PANTHER" id="PTHR47683">
    <property type="entry name" value="PSEUDOURIDINE SYNTHASE FAMILY PROTEIN-RELATED"/>
    <property type="match status" value="1"/>
</dbReference>
<organism evidence="5 6">
    <name type="scientific">Panacibacter ginsenosidivorans</name>
    <dbReference type="NCBI Taxonomy" id="1813871"/>
    <lineage>
        <taxon>Bacteria</taxon>
        <taxon>Pseudomonadati</taxon>
        <taxon>Bacteroidota</taxon>
        <taxon>Chitinophagia</taxon>
        <taxon>Chitinophagales</taxon>
        <taxon>Chitinophagaceae</taxon>
        <taxon>Panacibacter</taxon>
    </lineage>
</organism>
<dbReference type="Proteomes" id="UP000321533">
    <property type="component" value="Chromosome"/>
</dbReference>
<dbReference type="RefSeq" id="WP_147191887.1">
    <property type="nucleotide sequence ID" value="NZ_CP042435.1"/>
</dbReference>
<dbReference type="SUPFAM" id="SSF55120">
    <property type="entry name" value="Pseudouridine synthase"/>
    <property type="match status" value="1"/>
</dbReference>
<dbReference type="EC" id="5.4.99.-" evidence="3"/>
<dbReference type="InterPro" id="IPR042092">
    <property type="entry name" value="PsdUridine_s_RsuA/RluB/E/F_cat"/>
</dbReference>
<dbReference type="GO" id="GO:0001522">
    <property type="term" value="P:pseudouridine synthesis"/>
    <property type="evidence" value="ECO:0007669"/>
    <property type="project" value="InterPro"/>
</dbReference>
<gene>
    <name evidence="5" type="ORF">FRZ67_18125</name>
</gene>
<dbReference type="GO" id="GO:0140098">
    <property type="term" value="F:catalytic activity, acting on RNA"/>
    <property type="evidence" value="ECO:0007669"/>
    <property type="project" value="UniProtKB-ARBA"/>
</dbReference>
<evidence type="ECO:0000313" key="5">
    <source>
        <dbReference type="EMBL" id="QEC69137.1"/>
    </source>
</evidence>
<evidence type="ECO:0000256" key="3">
    <source>
        <dbReference type="RuleBase" id="RU003887"/>
    </source>
</evidence>
<reference evidence="5 6" key="1">
    <citation type="journal article" date="2016" name="Int. J. Syst. Evol. Microbiol.">
        <title>Panacibacter ginsenosidivorans gen. nov., sp. nov., with ginsenoside converting activity isolated from soil of a ginseng field.</title>
        <authorList>
            <person name="Siddiqi M.Z."/>
            <person name="Muhammad Shafi S."/>
            <person name="Choi K.D."/>
            <person name="Im W.T."/>
        </authorList>
    </citation>
    <scope>NUCLEOTIDE SEQUENCE [LARGE SCALE GENOMIC DNA]</scope>
    <source>
        <strain evidence="5 6">Gsoil1550</strain>
    </source>
</reference>
<dbReference type="InterPro" id="IPR006145">
    <property type="entry name" value="PsdUridine_synth_RsuA/RluA"/>
</dbReference>
<keyword evidence="6" id="KW-1185">Reference proteome</keyword>
<dbReference type="InterPro" id="IPR050343">
    <property type="entry name" value="RsuA_PseudoU_synthase"/>
</dbReference>
<dbReference type="InterPro" id="IPR018496">
    <property type="entry name" value="PsdUridine_synth_RsuA/RluB_CS"/>
</dbReference>
<dbReference type="Pfam" id="PF00849">
    <property type="entry name" value="PseudoU_synth_2"/>
    <property type="match status" value="1"/>
</dbReference>
<dbReference type="GO" id="GO:0009982">
    <property type="term" value="F:pseudouridine synthase activity"/>
    <property type="evidence" value="ECO:0007669"/>
    <property type="project" value="InterPro"/>
</dbReference>
<evidence type="ECO:0000256" key="1">
    <source>
        <dbReference type="ARBA" id="ARBA00008348"/>
    </source>
</evidence>
<feature type="domain" description="Pseudouridine synthase RsuA/RluA-like" evidence="4">
    <location>
        <begin position="8"/>
        <end position="157"/>
    </location>
</feature>
<comment type="similarity">
    <text evidence="1 3">Belongs to the pseudouridine synthase RsuA family.</text>
</comment>
<dbReference type="GO" id="GO:0006364">
    <property type="term" value="P:rRNA processing"/>
    <property type="evidence" value="ECO:0007669"/>
    <property type="project" value="UniProtKB-ARBA"/>
</dbReference>
<evidence type="ECO:0000259" key="4">
    <source>
        <dbReference type="Pfam" id="PF00849"/>
    </source>
</evidence>
<dbReference type="PROSITE" id="PS01149">
    <property type="entry name" value="PSI_RSU"/>
    <property type="match status" value="1"/>
</dbReference>
<dbReference type="KEGG" id="pgin:FRZ67_18125"/>
<dbReference type="InterPro" id="IPR020103">
    <property type="entry name" value="PsdUridine_synth_cat_dom_sf"/>
</dbReference>
<name>A0A5B8VC85_9BACT</name>
<keyword evidence="2 3" id="KW-0413">Isomerase</keyword>
<dbReference type="InterPro" id="IPR020094">
    <property type="entry name" value="TruA/RsuA/RluB/E/F_N"/>
</dbReference>
<sequence>MQETGHRYFIINKPANMVSQFISSHNVGLLGDLDFDFPEGIHAIGRLDGNSEGLLILTTNKKVTKLLFQGAVPHKRVYLVQVVNKVSEESLNKLRTGVTIRIKGGEDYITPVCEVSIVESPELLAKQAHALPEYIPVTWLLIILTEGKFRQVRKMVKAIHHKCKRLIRVSIEDLVLGDLEPGCVKEIEEKDFFELLKIDNWQ</sequence>
<dbReference type="Gene3D" id="3.30.70.1560">
    <property type="entry name" value="Alpha-L RNA-binding motif"/>
    <property type="match status" value="1"/>
</dbReference>